<dbReference type="InterPro" id="IPR033985">
    <property type="entry name" value="SusD-like_N"/>
</dbReference>
<dbReference type="InterPro" id="IPR011990">
    <property type="entry name" value="TPR-like_helical_dom_sf"/>
</dbReference>
<evidence type="ECO:0000259" key="7">
    <source>
        <dbReference type="Pfam" id="PF14322"/>
    </source>
</evidence>
<reference evidence="9" key="1">
    <citation type="submission" date="2009-08" db="EMBL/GenBank/DDBJ databases">
        <title>The complete genome of Chitinophaga pinensis DSM 2588.</title>
        <authorList>
            <consortium name="US DOE Joint Genome Institute (JGI-PGF)"/>
            <person name="Lucas S."/>
            <person name="Copeland A."/>
            <person name="Lapidus A."/>
            <person name="Glavina del Rio T."/>
            <person name="Dalin E."/>
            <person name="Tice H."/>
            <person name="Bruce D."/>
            <person name="Goodwin L."/>
            <person name="Pitluck S."/>
            <person name="Kyrpides N."/>
            <person name="Mavromatis K."/>
            <person name="Ivanova N."/>
            <person name="Mikhailova N."/>
            <person name="Sims D."/>
            <person name="Meinche L."/>
            <person name="Brettin T."/>
            <person name="Detter J.C."/>
            <person name="Han C."/>
            <person name="Larimer F."/>
            <person name="Land M."/>
            <person name="Hauser L."/>
            <person name="Markowitz V."/>
            <person name="Cheng J.-F."/>
            <person name="Hugenholtz P."/>
            <person name="Woyke T."/>
            <person name="Wu D."/>
            <person name="Spring S."/>
            <person name="Klenk H.-P."/>
            <person name="Eisen J.A."/>
        </authorList>
    </citation>
    <scope>NUCLEOTIDE SEQUENCE [LARGE SCALE GENOMIC DNA]</scope>
    <source>
        <strain evidence="9">ATCC 43595 / DSM 2588 / LMG 13176 / NBRC 15968 / NCIMB 11800 / UQM 2034</strain>
    </source>
</reference>
<dbReference type="EMBL" id="CP001699">
    <property type="protein sequence ID" value="ACU64063.1"/>
    <property type="molecule type" value="Genomic_DNA"/>
</dbReference>
<evidence type="ECO:0000259" key="6">
    <source>
        <dbReference type="Pfam" id="PF07980"/>
    </source>
</evidence>
<name>A0A979GB49_CHIPD</name>
<dbReference type="Proteomes" id="UP000002215">
    <property type="component" value="Chromosome"/>
</dbReference>
<comment type="similarity">
    <text evidence="2">Belongs to the SusD family.</text>
</comment>
<keyword evidence="3" id="KW-0732">Signal</keyword>
<dbReference type="OrthoDB" id="5694214at2"/>
<evidence type="ECO:0000313" key="8">
    <source>
        <dbReference type="EMBL" id="ACU64063.1"/>
    </source>
</evidence>
<dbReference type="AlphaFoldDB" id="A0A979GB49"/>
<reference evidence="8 9" key="2">
    <citation type="journal article" date="2010" name="Stand. Genomic Sci.">
        <title>Complete genome sequence of Chitinophaga pinensis type strain (UQM 2034).</title>
        <authorList>
            <person name="Glavina Del Rio T."/>
            <person name="Abt B."/>
            <person name="Spring S."/>
            <person name="Lapidus A."/>
            <person name="Nolan M."/>
            <person name="Tice H."/>
            <person name="Copeland A."/>
            <person name="Cheng J.F."/>
            <person name="Chen F."/>
            <person name="Bruce D."/>
            <person name="Goodwin L."/>
            <person name="Pitluck S."/>
            <person name="Ivanova N."/>
            <person name="Mavromatis K."/>
            <person name="Mikhailova N."/>
            <person name="Pati A."/>
            <person name="Chen A."/>
            <person name="Palaniappan K."/>
            <person name="Land M."/>
            <person name="Hauser L."/>
            <person name="Chang Y.J."/>
            <person name="Jeffries C.D."/>
            <person name="Chain P."/>
            <person name="Saunders E."/>
            <person name="Detter J.C."/>
            <person name="Brettin T."/>
            <person name="Rohde M."/>
            <person name="Goker M."/>
            <person name="Bristow J."/>
            <person name="Eisen J.A."/>
            <person name="Markowitz V."/>
            <person name="Hugenholtz P."/>
            <person name="Kyrpides N.C."/>
            <person name="Klenk H.P."/>
            <person name="Lucas S."/>
        </authorList>
    </citation>
    <scope>NUCLEOTIDE SEQUENCE [LARGE SCALE GENOMIC DNA]</scope>
    <source>
        <strain evidence="9">ATCC 43595 / DSM 2588 / LMG 13176 / NBRC 15968 / NCIMB 11800 / UQM 2034</strain>
    </source>
</reference>
<protein>
    <submittedName>
        <fullName evidence="8">RagB/SusD domain protein</fullName>
    </submittedName>
</protein>
<keyword evidence="5" id="KW-0998">Cell outer membrane</keyword>
<evidence type="ECO:0000256" key="4">
    <source>
        <dbReference type="ARBA" id="ARBA00023136"/>
    </source>
</evidence>
<dbReference type="Pfam" id="PF07980">
    <property type="entry name" value="SusD_RagB"/>
    <property type="match status" value="1"/>
</dbReference>
<dbReference type="KEGG" id="cpi:Cpin_6659"/>
<comment type="subcellular location">
    <subcellularLocation>
        <location evidence="1">Cell outer membrane</location>
    </subcellularLocation>
</comment>
<proteinExistence type="inferred from homology"/>
<organism evidence="8 9">
    <name type="scientific">Chitinophaga pinensis (strain ATCC 43595 / DSM 2588 / LMG 13176 / NBRC 15968 / NCIMB 11800 / UQM 2034)</name>
    <dbReference type="NCBI Taxonomy" id="485918"/>
    <lineage>
        <taxon>Bacteria</taxon>
        <taxon>Pseudomonadati</taxon>
        <taxon>Bacteroidota</taxon>
        <taxon>Chitinophagia</taxon>
        <taxon>Chitinophagales</taxon>
        <taxon>Chitinophagaceae</taxon>
        <taxon>Chitinophaga</taxon>
    </lineage>
</organism>
<sequence>MKRILFALSILTLSACKKDFLDRQPISDIDPGSFFNNEKDLTLYTNSFYAMLPGTDIYSADITSDNVEPAVIGDVVAGRTIVQTDASAAQWTWSDLRNVNYFLAHYQKAAVSDSIKAHYAGIARFFRAMFYFTKVQRFGDVPWYSDPLEANSPELYKGRDPRKLVVDSIIADLNYAAANIKTAKNTSRITKWAALVLKSRVCLFEGTYRIYHTENNQGGATELLLQSVDAAQQVMQSGLYKLYTTNNPNVDYANLFTEDVANADEYILARVYDRTLTKTHGANGQFLTSTLSAPGLTKTLINSYLMSDGTAFSAQPGYATTPYWEEIKGRDPRLTQTIRTPGYKRINTTATLVPDYSNAMTGYQCIKFVTGTDQDGNNTNTNDLPIFRYAEVLLNYAEAKAELKQFAQAEADASVNLIRKRAGMPAMQVATLKADPLLQTEYNITDPVILEVRRERRVELAMEGFRYQDLMRWKRGPLLAQDFKGAWFPGVGVYDLDQDGKNDLAIVLTKPASPDKALQYFVLQPDRGLSDGDKGNLIVHPGANKHFDDPKHYLFPLPLTELLLNTNLQQNPGWEQ</sequence>
<feature type="domain" description="RagB/SusD" evidence="6">
    <location>
        <begin position="265"/>
        <end position="574"/>
    </location>
</feature>
<evidence type="ECO:0000256" key="3">
    <source>
        <dbReference type="ARBA" id="ARBA00022729"/>
    </source>
</evidence>
<dbReference type="PROSITE" id="PS51257">
    <property type="entry name" value="PROKAR_LIPOPROTEIN"/>
    <property type="match status" value="1"/>
</dbReference>
<gene>
    <name evidence="8" type="ordered locus">Cpin_6659</name>
</gene>
<evidence type="ECO:0000256" key="1">
    <source>
        <dbReference type="ARBA" id="ARBA00004442"/>
    </source>
</evidence>
<dbReference type="Pfam" id="PF14322">
    <property type="entry name" value="SusD-like_3"/>
    <property type="match status" value="1"/>
</dbReference>
<dbReference type="Gene3D" id="1.25.40.390">
    <property type="match status" value="1"/>
</dbReference>
<dbReference type="SUPFAM" id="SSF48452">
    <property type="entry name" value="TPR-like"/>
    <property type="match status" value="1"/>
</dbReference>
<evidence type="ECO:0000256" key="5">
    <source>
        <dbReference type="ARBA" id="ARBA00023237"/>
    </source>
</evidence>
<dbReference type="GO" id="GO:0009279">
    <property type="term" value="C:cell outer membrane"/>
    <property type="evidence" value="ECO:0007669"/>
    <property type="project" value="UniProtKB-SubCell"/>
</dbReference>
<dbReference type="InterPro" id="IPR012944">
    <property type="entry name" value="SusD_RagB_dom"/>
</dbReference>
<dbReference type="RefSeq" id="WP_012794226.1">
    <property type="nucleotide sequence ID" value="NC_013132.1"/>
</dbReference>
<evidence type="ECO:0000313" key="9">
    <source>
        <dbReference type="Proteomes" id="UP000002215"/>
    </source>
</evidence>
<feature type="domain" description="SusD-like N-terminal" evidence="7">
    <location>
        <begin position="19"/>
        <end position="203"/>
    </location>
</feature>
<evidence type="ECO:0000256" key="2">
    <source>
        <dbReference type="ARBA" id="ARBA00006275"/>
    </source>
</evidence>
<accession>A0A979GB49</accession>
<keyword evidence="4" id="KW-0472">Membrane</keyword>